<sequence length="231" mass="24763">MPESGRVLRVSRALVAGIALAGLPLGAGAALLVRPVTGWVIGLFGAAPGPLRLLARVPVPWLVAGGAAAGLVATALLAARVLAETTAVEITGRGVTVERDGSRVFVARERIAAVYTDPRDLVLRGADGRELLRREADIGARRLAAAFAAAGYPWRGTRDPDEDRFRPWVDGTPDLPAEVHDLLRRRERALRDGEAGTAVALRDQIQDLGVVVRERRAHHDQQWRPAAAKTR</sequence>
<dbReference type="RefSeq" id="WP_094005839.1">
    <property type="nucleotide sequence ID" value="NZ_CP091196.1"/>
</dbReference>
<proteinExistence type="predicted"/>
<evidence type="ECO:0000313" key="4">
    <source>
        <dbReference type="EMBL" id="UQS24028.1"/>
    </source>
</evidence>
<evidence type="ECO:0000313" key="5">
    <source>
        <dbReference type="Proteomes" id="UP000830158"/>
    </source>
</evidence>
<name>A0ABY4NVG3_9PSEU</name>
<gene>
    <name evidence="4" type="ORF">L1857_14920</name>
</gene>
<dbReference type="Proteomes" id="UP000830158">
    <property type="component" value="Chromosome"/>
</dbReference>
<keyword evidence="1" id="KW-0472">Membrane</keyword>
<feature type="transmembrane region" description="Helical" evidence="1">
    <location>
        <begin position="61"/>
        <end position="83"/>
    </location>
</feature>
<keyword evidence="1" id="KW-0812">Transmembrane</keyword>
<feature type="domain" description="Cysteinyl-tRNA ligase anticodon binding" evidence="2">
    <location>
        <begin position="172"/>
        <end position="224"/>
    </location>
</feature>
<dbReference type="EMBL" id="CP091196">
    <property type="protein sequence ID" value="UQS24028.1"/>
    <property type="molecule type" value="Genomic_DNA"/>
</dbReference>
<evidence type="ECO:0000256" key="1">
    <source>
        <dbReference type="SAM" id="Phobius"/>
    </source>
</evidence>
<keyword evidence="5" id="KW-1185">Reference proteome</keyword>
<evidence type="ECO:0000259" key="3">
    <source>
        <dbReference type="Pfam" id="PF23494"/>
    </source>
</evidence>
<dbReference type="Pfam" id="PF23494">
    <property type="entry name" value="bPH_10"/>
    <property type="match status" value="1"/>
</dbReference>
<dbReference type="InterPro" id="IPR056411">
    <property type="entry name" value="CysS_C"/>
</dbReference>
<dbReference type="InterPro" id="IPR057798">
    <property type="entry name" value="PH_YqeB"/>
</dbReference>
<accession>A0ABY4NVG3</accession>
<feature type="domain" description="YqeB PH" evidence="3">
    <location>
        <begin position="7"/>
        <end position="155"/>
    </location>
</feature>
<organism evidence="4 5">
    <name type="scientific">Amycolatopsis thermalba</name>
    <dbReference type="NCBI Taxonomy" id="944492"/>
    <lineage>
        <taxon>Bacteria</taxon>
        <taxon>Bacillati</taxon>
        <taxon>Actinomycetota</taxon>
        <taxon>Actinomycetes</taxon>
        <taxon>Pseudonocardiales</taxon>
        <taxon>Pseudonocardiaceae</taxon>
        <taxon>Amycolatopsis</taxon>
    </lineage>
</organism>
<feature type="transmembrane region" description="Helical" evidence="1">
    <location>
        <begin position="12"/>
        <end position="33"/>
    </location>
</feature>
<reference evidence="4" key="1">
    <citation type="submission" date="2022-01" db="EMBL/GenBank/DDBJ databases">
        <title>PSI-footprinting approach for the identification of protein synthesis inhibitor producers.</title>
        <authorList>
            <person name="Handel F."/>
            <person name="Kulik A."/>
            <person name="Wex K.W."/>
            <person name="Berscheid A."/>
            <person name="Saur J.S."/>
            <person name="Winkler A."/>
            <person name="Wibberg D."/>
            <person name="Kalinowski J."/>
            <person name="Broetz-Oesterhelt H."/>
            <person name="Mast Y."/>
        </authorList>
    </citation>
    <scope>NUCLEOTIDE SEQUENCE</scope>
    <source>
        <strain evidence="4">KNN 49.3e</strain>
    </source>
</reference>
<dbReference type="Pfam" id="PF23493">
    <property type="entry name" value="CysS_C"/>
    <property type="match status" value="1"/>
</dbReference>
<protein>
    <submittedName>
        <fullName evidence="4">Uncharacterized protein</fullName>
    </submittedName>
</protein>
<keyword evidence="1" id="KW-1133">Transmembrane helix</keyword>
<evidence type="ECO:0000259" key="2">
    <source>
        <dbReference type="Pfam" id="PF23493"/>
    </source>
</evidence>